<keyword evidence="2" id="KW-1185">Reference proteome</keyword>
<dbReference type="OMA" id="MTIAVLH"/>
<dbReference type="InterPro" id="IPR019734">
    <property type="entry name" value="TPR_rpt"/>
</dbReference>
<dbReference type="OrthoDB" id="445942at2759"/>
<reference evidence="1 2" key="1">
    <citation type="journal article" date="2015" name="Sci. Rep.">
        <title>Genome of the facultative scuticociliatosis pathogen Pseudocohnilembus persalinus provides insight into its virulence through horizontal gene transfer.</title>
        <authorList>
            <person name="Xiong J."/>
            <person name="Wang G."/>
            <person name="Cheng J."/>
            <person name="Tian M."/>
            <person name="Pan X."/>
            <person name="Warren A."/>
            <person name="Jiang C."/>
            <person name="Yuan D."/>
            <person name="Miao W."/>
        </authorList>
    </citation>
    <scope>NUCLEOTIDE SEQUENCE [LARGE SCALE GENOMIC DNA]</scope>
    <source>
        <strain evidence="1">36N120E</strain>
    </source>
</reference>
<name>A0A0V0QKZ6_PSEPJ</name>
<evidence type="ECO:0000313" key="1">
    <source>
        <dbReference type="EMBL" id="KRX02826.1"/>
    </source>
</evidence>
<dbReference type="PANTHER" id="PTHR45588:SF1">
    <property type="entry name" value="WW DOMAIN-CONTAINING PROTEIN"/>
    <property type="match status" value="1"/>
</dbReference>
<evidence type="ECO:0000313" key="2">
    <source>
        <dbReference type="Proteomes" id="UP000054937"/>
    </source>
</evidence>
<sequence>MSQIQKLKHNYPFNISFDFQPKIYCQNEETQIWFNRALFWFYSFNHEECIRCCDQGILIEEKCAMLYFLKSIAVGVNYNNCPELLEKQQASLQFQAWQKADQYKNKTQELENDLINALKYRVGDGIKLEHKQNNIQFSQQMQNILENYKNKVDKNTFNFISEITAESIMLLRPWDLWVQHDQIENNLKQGDPYENTLLISKIIENGLQKDSKHPGLRHLWIHLYELSSEPEKALDENFSQKLRDIVPESGHLCHMPSHIEILCGKYQQSIESNLKGIAADDKYFEYIKNEKLQEICFYMLYRCHNLHFLVYSALFAAKKEIALQYADKMTKLVTIDYLKDTSFFQPMGADWMEGFISVKIHVLIRFGLWEQLISDEPFGKEILPIQQILENQEFYSATLAYIYYGKGIAYAVLAGKNEKNYETYILQANDYLQKFKDQKQKVPSSRMIFNNSQHDILKIAEQMLIGEIAYREQNYQKSFEALKLSVNLDDNLPYDEPWGWMVPTRHAYAALMLEQGIQTKNNDLVSQAMKIYKEDLGEGMRRCVQHKGNVWSLSGLNMCYKYFKMQKEIDELKPELEQKLSEADIQINSSCLCSLRKNSL</sequence>
<evidence type="ECO:0008006" key="3">
    <source>
        <dbReference type="Google" id="ProtNLM"/>
    </source>
</evidence>
<dbReference type="EMBL" id="LDAU01000151">
    <property type="protein sequence ID" value="KRX02826.1"/>
    <property type="molecule type" value="Genomic_DNA"/>
</dbReference>
<proteinExistence type="predicted"/>
<protein>
    <recommendedName>
        <fullName evidence="3">Tetratricopeptide repeat protein</fullName>
    </recommendedName>
</protein>
<dbReference type="AlphaFoldDB" id="A0A0V0QKZ6"/>
<organism evidence="1 2">
    <name type="scientific">Pseudocohnilembus persalinus</name>
    <name type="common">Ciliate</name>
    <dbReference type="NCBI Taxonomy" id="266149"/>
    <lineage>
        <taxon>Eukaryota</taxon>
        <taxon>Sar</taxon>
        <taxon>Alveolata</taxon>
        <taxon>Ciliophora</taxon>
        <taxon>Intramacronucleata</taxon>
        <taxon>Oligohymenophorea</taxon>
        <taxon>Scuticociliatia</taxon>
        <taxon>Philasterida</taxon>
        <taxon>Pseudocohnilembidae</taxon>
        <taxon>Pseudocohnilembus</taxon>
    </lineage>
</organism>
<dbReference type="PANTHER" id="PTHR45588">
    <property type="entry name" value="TPR DOMAIN-CONTAINING PROTEIN"/>
    <property type="match status" value="1"/>
</dbReference>
<gene>
    <name evidence="1" type="ORF">PPERSA_04029</name>
</gene>
<comment type="caution">
    <text evidence="1">The sequence shown here is derived from an EMBL/GenBank/DDBJ whole genome shotgun (WGS) entry which is preliminary data.</text>
</comment>
<dbReference type="SMART" id="SM00028">
    <property type="entry name" value="TPR"/>
    <property type="match status" value="2"/>
</dbReference>
<dbReference type="Proteomes" id="UP000054937">
    <property type="component" value="Unassembled WGS sequence"/>
</dbReference>
<accession>A0A0V0QKZ6</accession>
<dbReference type="InParanoid" id="A0A0V0QKZ6"/>